<keyword evidence="1" id="KW-0665">Pyrimidine biosynthesis</keyword>
<evidence type="ECO:0000313" key="6">
    <source>
        <dbReference type="Proteomes" id="UP000011016"/>
    </source>
</evidence>
<dbReference type="CDD" id="cd01317">
    <property type="entry name" value="DHOase_IIa"/>
    <property type="match status" value="1"/>
</dbReference>
<organism evidence="3 6">
    <name type="scientific">Corynebacterium otitidis ATCC 51513</name>
    <dbReference type="NCBI Taxonomy" id="883169"/>
    <lineage>
        <taxon>Bacteria</taxon>
        <taxon>Bacillati</taxon>
        <taxon>Actinomycetota</taxon>
        <taxon>Actinomycetes</taxon>
        <taxon>Mycobacteriales</taxon>
        <taxon>Corynebacteriaceae</taxon>
        <taxon>Corynebacterium</taxon>
    </lineage>
</organism>
<dbReference type="InterPro" id="IPR050138">
    <property type="entry name" value="DHOase/Allantoinase_Hydrolase"/>
</dbReference>
<dbReference type="Gene3D" id="3.20.20.140">
    <property type="entry name" value="Metal-dependent hydrolases"/>
    <property type="match status" value="1"/>
</dbReference>
<dbReference type="Pfam" id="PF12890">
    <property type="entry name" value="DHOase"/>
    <property type="match status" value="1"/>
</dbReference>
<dbReference type="PANTHER" id="PTHR43668">
    <property type="entry name" value="ALLANTOINASE"/>
    <property type="match status" value="1"/>
</dbReference>
<dbReference type="Gene3D" id="2.30.40.10">
    <property type="entry name" value="Urease, subunit C, domain 1"/>
    <property type="match status" value="1"/>
</dbReference>
<dbReference type="STRING" id="29321.AAV33_01050"/>
<dbReference type="PATRIC" id="fig|883169.3.peg.893"/>
<dbReference type="OrthoDB" id="9803027at2"/>
<dbReference type="InterPro" id="IPR024403">
    <property type="entry name" value="DHOase_cat"/>
</dbReference>
<reference evidence="4 5" key="2">
    <citation type="submission" date="2012-08" db="EMBL/GenBank/DDBJ databases">
        <title>The Genome Sequence of Turicella otitidis ATCC 51513.</title>
        <authorList>
            <consortium name="The Broad Institute Genome Sequencing Platform"/>
            <person name="Earl A."/>
            <person name="Ward D."/>
            <person name="Feldgarden M."/>
            <person name="Gevers D."/>
            <person name="Huys G."/>
            <person name="Walker B."/>
            <person name="Young S.K."/>
            <person name="Zeng Q."/>
            <person name="Gargeya S."/>
            <person name="Fitzgerald M."/>
            <person name="Haas B."/>
            <person name="Abouelleil A."/>
            <person name="Alvarado L."/>
            <person name="Arachchi H.M."/>
            <person name="Berlin A.M."/>
            <person name="Chapman S.B."/>
            <person name="Goldberg J."/>
            <person name="Griggs A."/>
            <person name="Gujja S."/>
            <person name="Hansen M."/>
            <person name="Howarth C."/>
            <person name="Imamovic A."/>
            <person name="Larimer J."/>
            <person name="McCowen C."/>
            <person name="Montmayeur A."/>
            <person name="Murphy C."/>
            <person name="Neiman D."/>
            <person name="Pearson M."/>
            <person name="Priest M."/>
            <person name="Roberts A."/>
            <person name="Saif S."/>
            <person name="Shea T."/>
            <person name="Sisk P."/>
            <person name="Sykes S."/>
            <person name="Wortman J."/>
            <person name="Nusbaum C."/>
            <person name="Birren B."/>
        </authorList>
    </citation>
    <scope>NUCLEOTIDE SEQUENCE [LARGE SCALE GENOMIC DNA]</scope>
    <source>
        <strain evidence="4 5">ATCC 51513</strain>
    </source>
</reference>
<reference evidence="3 6" key="1">
    <citation type="journal article" date="2012" name="J. Bacteriol.">
        <title>Draft Genome Sequence of Turicella otitidis ATCC 51513, Isolated from Middle Ear Fluid from a Child with Otitis Media.</title>
        <authorList>
            <person name="Brinkrolf K."/>
            <person name="Schneider J."/>
            <person name="Knecht M."/>
            <person name="Ruckert C."/>
            <person name="Tauch A."/>
        </authorList>
    </citation>
    <scope>NUCLEOTIDE SEQUENCE [LARGE SCALE GENOMIC DNA]</scope>
    <source>
        <strain evidence="3 6">ATCC 51513</strain>
    </source>
</reference>
<dbReference type="InterPro" id="IPR032466">
    <property type="entry name" value="Metal_Hydrolase"/>
</dbReference>
<comment type="caution">
    <text evidence="3">The sequence shown here is derived from an EMBL/GenBank/DDBJ whole genome shotgun (WGS) entry which is preliminary data.</text>
</comment>
<evidence type="ECO:0000259" key="2">
    <source>
        <dbReference type="Pfam" id="PF12890"/>
    </source>
</evidence>
<dbReference type="Proteomes" id="UP000006078">
    <property type="component" value="Unassembled WGS sequence"/>
</dbReference>
<dbReference type="eggNOG" id="COG0044">
    <property type="taxonomic scope" value="Bacteria"/>
</dbReference>
<accession>I7KJ32</accession>
<dbReference type="EMBL" id="AHAE01000040">
    <property type="protein sequence ID" value="EJZ82162.1"/>
    <property type="molecule type" value="Genomic_DNA"/>
</dbReference>
<dbReference type="InterPro" id="IPR011059">
    <property type="entry name" value="Metal-dep_hydrolase_composite"/>
</dbReference>
<protein>
    <submittedName>
        <fullName evidence="3 4">Dihydroorotase</fullName>
        <ecNumber evidence="3">3.5.2.3</ecNumber>
    </submittedName>
</protein>
<dbReference type="GO" id="GO:0006221">
    <property type="term" value="P:pyrimidine nucleotide biosynthetic process"/>
    <property type="evidence" value="ECO:0007669"/>
    <property type="project" value="UniProtKB-KW"/>
</dbReference>
<dbReference type="GO" id="GO:0046872">
    <property type="term" value="F:metal ion binding"/>
    <property type="evidence" value="ECO:0007669"/>
    <property type="project" value="InterPro"/>
</dbReference>
<proteinExistence type="predicted"/>
<dbReference type="PANTHER" id="PTHR43668:SF2">
    <property type="entry name" value="ALLANTOINASE"/>
    <property type="match status" value="1"/>
</dbReference>
<dbReference type="SUPFAM" id="SSF51556">
    <property type="entry name" value="Metallo-dependent hydrolases"/>
    <property type="match status" value="1"/>
</dbReference>
<sequence length="432" mass="45177">MTTPQTEAQPDTLAIDNARPYGEGEPTTLLIKDGVIAAVGSDAPAERRLDARGAVVVPGLVDLFAHLGEPGSERDETIATASAAAARGGYTALVAAPDTEPALDDPIVAEAVWRSGLEAGLVDVQPAGTITRGGAGETLTEMGLLARSKAAVRLFSDQPGSVADPVILRRALQYARGQGALIAERPVDARLAESACAHEGPRADRLGLRGQPRSAEEAVVARDALLARDAGAALHLFPITTAGSARIVELAKEAGVELTCSTTPHHLLLDDSVVDAASGEMRVEPPLREASDVEALREALLGGAIDCVASDHRPVAEEEKACELEHATPGFVGLETTLPALVETFIRPGLADWRWLAAVLSERPARIAGLSGHGRPVAPGEPANLAVIDPEAAVTVRPEEFASKSTNTPFSGREFHGRVEATVLRGRVTYQR</sequence>
<dbReference type="GO" id="GO:0004038">
    <property type="term" value="F:allantoinase activity"/>
    <property type="evidence" value="ECO:0007669"/>
    <property type="project" value="TreeGrafter"/>
</dbReference>
<dbReference type="GO" id="GO:0004151">
    <property type="term" value="F:dihydroorotase activity"/>
    <property type="evidence" value="ECO:0007669"/>
    <property type="project" value="UniProtKB-EC"/>
</dbReference>
<keyword evidence="3" id="KW-0378">Hydrolase</keyword>
<evidence type="ECO:0000313" key="3">
    <source>
        <dbReference type="EMBL" id="CCI83340.1"/>
    </source>
</evidence>
<dbReference type="Proteomes" id="UP000011016">
    <property type="component" value="Unassembled WGS sequence"/>
</dbReference>
<dbReference type="EC" id="3.5.2.3" evidence="3"/>
<name>I7KJ32_9CORY</name>
<dbReference type="InterPro" id="IPR004722">
    <property type="entry name" value="DHOase"/>
</dbReference>
<gene>
    <name evidence="3" type="primary">pyrC1</name>
    <name evidence="3" type="ORF">BN46_0604</name>
    <name evidence="4" type="ORF">HMPREF9719_00928</name>
</gene>
<dbReference type="HOGENOM" id="CLU_015572_1_0_11"/>
<evidence type="ECO:0000313" key="5">
    <source>
        <dbReference type="Proteomes" id="UP000006078"/>
    </source>
</evidence>
<dbReference type="GO" id="GO:0005737">
    <property type="term" value="C:cytoplasm"/>
    <property type="evidence" value="ECO:0007669"/>
    <property type="project" value="TreeGrafter"/>
</dbReference>
<keyword evidence="5" id="KW-1185">Reference proteome</keyword>
<dbReference type="RefSeq" id="WP_004600818.1">
    <property type="nucleotide sequence ID" value="NZ_HF541866.1"/>
</dbReference>
<evidence type="ECO:0000256" key="1">
    <source>
        <dbReference type="ARBA" id="ARBA00022975"/>
    </source>
</evidence>
<dbReference type="NCBIfam" id="TIGR00857">
    <property type="entry name" value="pyrC_multi"/>
    <property type="match status" value="1"/>
</dbReference>
<evidence type="ECO:0000313" key="4">
    <source>
        <dbReference type="EMBL" id="EJZ82162.1"/>
    </source>
</evidence>
<dbReference type="SUPFAM" id="SSF51338">
    <property type="entry name" value="Composite domain of metallo-dependent hydrolases"/>
    <property type="match status" value="1"/>
</dbReference>
<dbReference type="AlphaFoldDB" id="I7KJ32"/>
<dbReference type="GO" id="GO:0006145">
    <property type="term" value="P:purine nucleobase catabolic process"/>
    <property type="evidence" value="ECO:0007669"/>
    <property type="project" value="TreeGrafter"/>
</dbReference>
<dbReference type="EMBL" id="CAJZ01000093">
    <property type="protein sequence ID" value="CCI83340.1"/>
    <property type="molecule type" value="Genomic_DNA"/>
</dbReference>
<feature type="domain" description="Dihydroorotase catalytic" evidence="2">
    <location>
        <begin position="53"/>
        <end position="241"/>
    </location>
</feature>